<dbReference type="OrthoDB" id="4774596at2"/>
<dbReference type="Pfam" id="PF03992">
    <property type="entry name" value="ABM"/>
    <property type="match status" value="1"/>
</dbReference>
<dbReference type="Proteomes" id="UP000321479">
    <property type="component" value="Chromosome"/>
</dbReference>
<keyword evidence="2" id="KW-0560">Oxidoreductase</keyword>
<keyword evidence="3" id="KW-1185">Reference proteome</keyword>
<dbReference type="RefSeq" id="WP_147031356.1">
    <property type="nucleotide sequence ID" value="NZ_CP042436.1"/>
</dbReference>
<reference evidence="2 3" key="1">
    <citation type="journal article" date="2017" name="Curr. Microbiol.">
        <title>Mucilaginibacter ginsenosidivorans sp. nov., Isolated from Soil of Ginseng Field.</title>
        <authorList>
            <person name="Kim M.M."/>
            <person name="Siddiqi M.Z."/>
            <person name="Im W.T."/>
        </authorList>
    </citation>
    <scope>NUCLEOTIDE SEQUENCE [LARGE SCALE GENOMIC DNA]</scope>
    <source>
        <strain evidence="2 3">Gsoil 3017</strain>
    </source>
</reference>
<keyword evidence="2" id="KW-0503">Monooxygenase</keyword>
<dbReference type="InterPro" id="IPR011008">
    <property type="entry name" value="Dimeric_a/b-barrel"/>
</dbReference>
<protein>
    <submittedName>
        <fullName evidence="2">Antibiotic biosynthesis monooxygenase</fullName>
    </submittedName>
</protein>
<evidence type="ECO:0000313" key="3">
    <source>
        <dbReference type="Proteomes" id="UP000321479"/>
    </source>
</evidence>
<organism evidence="2 3">
    <name type="scientific">Mucilaginibacter ginsenosidivorans</name>
    <dbReference type="NCBI Taxonomy" id="398053"/>
    <lineage>
        <taxon>Bacteria</taxon>
        <taxon>Pseudomonadati</taxon>
        <taxon>Bacteroidota</taxon>
        <taxon>Sphingobacteriia</taxon>
        <taxon>Sphingobacteriales</taxon>
        <taxon>Sphingobacteriaceae</taxon>
        <taxon>Mucilaginibacter</taxon>
    </lineage>
</organism>
<dbReference type="SUPFAM" id="SSF54909">
    <property type="entry name" value="Dimeric alpha+beta barrel"/>
    <property type="match status" value="1"/>
</dbReference>
<dbReference type="AlphaFoldDB" id="A0A5B8UV50"/>
<feature type="domain" description="ABM" evidence="1">
    <location>
        <begin position="4"/>
        <end position="67"/>
    </location>
</feature>
<dbReference type="EMBL" id="CP042436">
    <property type="protein sequence ID" value="QEC62779.1"/>
    <property type="molecule type" value="Genomic_DNA"/>
</dbReference>
<proteinExistence type="predicted"/>
<dbReference type="InterPro" id="IPR007138">
    <property type="entry name" value="ABM_dom"/>
</dbReference>
<evidence type="ECO:0000313" key="2">
    <source>
        <dbReference type="EMBL" id="QEC62779.1"/>
    </source>
</evidence>
<accession>A0A5B8UV50</accession>
<dbReference type="GO" id="GO:0004497">
    <property type="term" value="F:monooxygenase activity"/>
    <property type="evidence" value="ECO:0007669"/>
    <property type="project" value="UniProtKB-KW"/>
</dbReference>
<sequence>MQVVLIDRFVVPAAAKAEFLERANINRDFIKHLPGFVEDNAYEEAGETDSRIVTVAVWADEDAFKKARIAVTEEYKRQNFDVAELIKRLHIQMERGIYKRLER</sequence>
<dbReference type="Gene3D" id="3.30.70.100">
    <property type="match status" value="1"/>
</dbReference>
<gene>
    <name evidence="2" type="ORF">FRZ54_09355</name>
</gene>
<dbReference type="KEGG" id="mgin:FRZ54_09355"/>
<evidence type="ECO:0000259" key="1">
    <source>
        <dbReference type="Pfam" id="PF03992"/>
    </source>
</evidence>
<name>A0A5B8UV50_9SPHI</name>